<proteinExistence type="predicted"/>
<dbReference type="EMBL" id="LSRE01000002">
    <property type="protein sequence ID" value="KXP00886.1"/>
    <property type="molecule type" value="Genomic_DNA"/>
</dbReference>
<protein>
    <recommendedName>
        <fullName evidence="4">RNA polymerase sigma factor 70 region 4 type 2 domain-containing protein</fullName>
    </recommendedName>
</protein>
<accession>A0A137ZRT5</accession>
<keyword evidence="3" id="KW-1185">Reference proteome</keyword>
<keyword evidence="1" id="KW-0175">Coiled coil</keyword>
<evidence type="ECO:0008006" key="4">
    <source>
        <dbReference type="Google" id="ProtNLM"/>
    </source>
</evidence>
<gene>
    <name evidence="2" type="ORF">AXK61_12825</name>
</gene>
<evidence type="ECO:0000313" key="2">
    <source>
        <dbReference type="EMBL" id="KXP00886.1"/>
    </source>
</evidence>
<organism evidence="2 3">
    <name type="scientific">Tsukamurella pseudospumae</name>
    <dbReference type="NCBI Taxonomy" id="239498"/>
    <lineage>
        <taxon>Bacteria</taxon>
        <taxon>Bacillati</taxon>
        <taxon>Actinomycetota</taxon>
        <taxon>Actinomycetes</taxon>
        <taxon>Mycobacteriales</taxon>
        <taxon>Tsukamurellaceae</taxon>
        <taxon>Tsukamurella</taxon>
    </lineage>
</organism>
<evidence type="ECO:0000256" key="1">
    <source>
        <dbReference type="SAM" id="Coils"/>
    </source>
</evidence>
<dbReference type="RefSeq" id="WP_068743661.1">
    <property type="nucleotide sequence ID" value="NZ_LSRE01000002.1"/>
</dbReference>
<dbReference type="Proteomes" id="UP000070409">
    <property type="component" value="Unassembled WGS sequence"/>
</dbReference>
<sequence>MTKRQTPDQKRRELAISDRRAQALELFSTGKTYREIGEQLGTSPAVAYSDVRAEAQAAAERRAELGDSALDILIERSERLYARIWKEVDRGSIRAMEVAVKLLERQAKLYRVEETPAQVNNTVIVAHRDQIDRDIATIRDRLAQLQQQPPVVDGTVEEIP</sequence>
<feature type="coiled-coil region" evidence="1">
    <location>
        <begin position="93"/>
        <end position="148"/>
    </location>
</feature>
<name>A0A137ZRT5_9ACTN</name>
<reference evidence="2 3" key="1">
    <citation type="submission" date="2016-02" db="EMBL/GenBank/DDBJ databases">
        <authorList>
            <person name="Teng J.L."/>
            <person name="Tang Y."/>
            <person name="Huang Y."/>
            <person name="Guo F."/>
            <person name="Wei W."/>
            <person name="Chen J.H."/>
            <person name="Wong S.Y."/>
            <person name="Lau S.K."/>
            <person name="Woo P.C."/>
        </authorList>
    </citation>
    <scope>NUCLEOTIDE SEQUENCE [LARGE SCALE GENOMIC DNA]</scope>
    <source>
        <strain evidence="2 3">JCM 13375</strain>
    </source>
</reference>
<evidence type="ECO:0000313" key="3">
    <source>
        <dbReference type="Proteomes" id="UP000070409"/>
    </source>
</evidence>
<comment type="caution">
    <text evidence="2">The sequence shown here is derived from an EMBL/GenBank/DDBJ whole genome shotgun (WGS) entry which is preliminary data.</text>
</comment>